<evidence type="ECO:0000313" key="2">
    <source>
        <dbReference type="EMBL" id="MDT0556774.1"/>
    </source>
</evidence>
<feature type="signal peptide" evidence="1">
    <location>
        <begin position="1"/>
        <end position="24"/>
    </location>
</feature>
<keyword evidence="3" id="KW-1185">Reference proteome</keyword>
<dbReference type="RefSeq" id="WP_311333724.1">
    <property type="nucleotide sequence ID" value="NZ_JAVRHZ010000008.1"/>
</dbReference>
<reference evidence="2 3" key="1">
    <citation type="submission" date="2023-09" db="EMBL/GenBank/DDBJ databases">
        <authorList>
            <person name="Rey-Velasco X."/>
        </authorList>
    </citation>
    <scope>NUCLEOTIDE SEQUENCE [LARGE SCALE GENOMIC DNA]</scope>
    <source>
        <strain evidence="2 3">W242</strain>
    </source>
</reference>
<protein>
    <submittedName>
        <fullName evidence="2">Uncharacterized protein</fullName>
    </submittedName>
</protein>
<dbReference type="Proteomes" id="UP001254488">
    <property type="component" value="Unassembled WGS sequence"/>
</dbReference>
<dbReference type="EMBL" id="JAVRHZ010000008">
    <property type="protein sequence ID" value="MDT0556774.1"/>
    <property type="molecule type" value="Genomic_DNA"/>
</dbReference>
<dbReference type="PROSITE" id="PS51257">
    <property type="entry name" value="PROKAR_LIPOPROTEIN"/>
    <property type="match status" value="1"/>
</dbReference>
<comment type="caution">
    <text evidence="2">The sequence shown here is derived from an EMBL/GenBank/DDBJ whole genome shotgun (WGS) entry which is preliminary data.</text>
</comment>
<evidence type="ECO:0000256" key="1">
    <source>
        <dbReference type="SAM" id="SignalP"/>
    </source>
</evidence>
<name>A0ABU2YF04_9FLAO</name>
<gene>
    <name evidence="2" type="ORF">RM538_12220</name>
</gene>
<organism evidence="2 3">
    <name type="scientific">Patiriisocius hiemis</name>
    <dbReference type="NCBI Taxonomy" id="3075604"/>
    <lineage>
        <taxon>Bacteria</taxon>
        <taxon>Pseudomonadati</taxon>
        <taxon>Bacteroidota</taxon>
        <taxon>Flavobacteriia</taxon>
        <taxon>Flavobacteriales</taxon>
        <taxon>Flavobacteriaceae</taxon>
        <taxon>Patiriisocius</taxon>
    </lineage>
</organism>
<evidence type="ECO:0000313" key="3">
    <source>
        <dbReference type="Proteomes" id="UP001254488"/>
    </source>
</evidence>
<sequence>MKKVAVTPLLLTLCLLFGVFSCKNESKTETESLVENNAEVEKKESKEMQSTIVKDTFWFDTLNSGRFPNPGTEMSKYQALGEFSVDDNLISIDIPVSEKDFDLNNIEKYNISTSNHNILLVVLTRGDENTTSNTLLALLKGDLTIKDLNFNESMLKNHDAIKVYVIHDECYDKDSTQVNTFLKAEMNKLPAGNYPKSIDPATRTNIEQIRASCDSIKPVLDKPKEIDGGVITGR</sequence>
<feature type="chain" id="PRO_5046353690" evidence="1">
    <location>
        <begin position="25"/>
        <end position="234"/>
    </location>
</feature>
<keyword evidence="1" id="KW-0732">Signal</keyword>
<accession>A0ABU2YF04</accession>
<proteinExistence type="predicted"/>